<gene>
    <name evidence="1" type="ORF">AOZ06_06985</name>
</gene>
<evidence type="ECO:0000313" key="2">
    <source>
        <dbReference type="Proteomes" id="UP000063699"/>
    </source>
</evidence>
<dbReference type="Proteomes" id="UP000063699">
    <property type="component" value="Chromosome"/>
</dbReference>
<dbReference type="AlphaFoldDB" id="A0A0N9HX53"/>
<name>A0A0N9HX53_9PSEU</name>
<accession>A0A0N9HX53</accession>
<protein>
    <submittedName>
        <fullName evidence="1">Uncharacterized protein</fullName>
    </submittedName>
</protein>
<sequence>MRYNGFQQAPLGARRTGLVVVNTKKILVLTGVALLVFFLVTQPTQSAGIVTSIIDTLKDAAEAVILFVRSVFQG</sequence>
<organism evidence="1 2">
    <name type="scientific">Kibdelosporangium phytohabitans</name>
    <dbReference type="NCBI Taxonomy" id="860235"/>
    <lineage>
        <taxon>Bacteria</taxon>
        <taxon>Bacillati</taxon>
        <taxon>Actinomycetota</taxon>
        <taxon>Actinomycetes</taxon>
        <taxon>Pseudonocardiales</taxon>
        <taxon>Pseudonocardiaceae</taxon>
        <taxon>Kibdelosporangium</taxon>
    </lineage>
</organism>
<dbReference type="KEGG" id="kphy:AOZ06_06985"/>
<dbReference type="EMBL" id="CP012752">
    <property type="protein sequence ID" value="ALG06706.1"/>
    <property type="molecule type" value="Genomic_DNA"/>
</dbReference>
<dbReference type="STRING" id="860235.AOZ06_06985"/>
<reference evidence="1 2" key="1">
    <citation type="submission" date="2015-07" db="EMBL/GenBank/DDBJ databases">
        <title>Genome sequencing of Kibdelosporangium phytohabitans.</title>
        <authorList>
            <person name="Qin S."/>
            <person name="Xing K."/>
        </authorList>
    </citation>
    <scope>NUCLEOTIDE SEQUENCE [LARGE SCALE GENOMIC DNA]</scope>
    <source>
        <strain evidence="1 2">KLBMP1111</strain>
    </source>
</reference>
<keyword evidence="2" id="KW-1185">Reference proteome</keyword>
<evidence type="ECO:0000313" key="1">
    <source>
        <dbReference type="EMBL" id="ALG06706.1"/>
    </source>
</evidence>
<proteinExistence type="predicted"/>